<sequence>MKTNFIGAVVLCDTINLMDNGDFNLGGKTQLFNCSSLQRIILNGTLEKTTYTMYMDMSNTQIQAFDIMDGNLSSNDNAYHTKRHVGSSYNELHNGTYYQGEHHVGGSYHRSHYSPNHRGTNTDAAEVHLQGDGGW</sequence>
<dbReference type="HOGENOM" id="CLU_1887750_0_0_1"/>
<accession>K1QFG4</accession>
<proteinExistence type="predicted"/>
<dbReference type="AlphaFoldDB" id="K1QFG4"/>
<reference evidence="1" key="1">
    <citation type="journal article" date="2012" name="Nature">
        <title>The oyster genome reveals stress adaptation and complexity of shell formation.</title>
        <authorList>
            <person name="Zhang G."/>
            <person name="Fang X."/>
            <person name="Guo X."/>
            <person name="Li L."/>
            <person name="Luo R."/>
            <person name="Xu F."/>
            <person name="Yang P."/>
            <person name="Zhang L."/>
            <person name="Wang X."/>
            <person name="Qi H."/>
            <person name="Xiong Z."/>
            <person name="Que H."/>
            <person name="Xie Y."/>
            <person name="Holland P.W."/>
            <person name="Paps J."/>
            <person name="Zhu Y."/>
            <person name="Wu F."/>
            <person name="Chen Y."/>
            <person name="Wang J."/>
            <person name="Peng C."/>
            <person name="Meng J."/>
            <person name="Yang L."/>
            <person name="Liu J."/>
            <person name="Wen B."/>
            <person name="Zhang N."/>
            <person name="Huang Z."/>
            <person name="Zhu Q."/>
            <person name="Feng Y."/>
            <person name="Mount A."/>
            <person name="Hedgecock D."/>
            <person name="Xu Z."/>
            <person name="Liu Y."/>
            <person name="Domazet-Loso T."/>
            <person name="Du Y."/>
            <person name="Sun X."/>
            <person name="Zhang S."/>
            <person name="Liu B."/>
            <person name="Cheng P."/>
            <person name="Jiang X."/>
            <person name="Li J."/>
            <person name="Fan D."/>
            <person name="Wang W."/>
            <person name="Fu W."/>
            <person name="Wang T."/>
            <person name="Wang B."/>
            <person name="Zhang J."/>
            <person name="Peng Z."/>
            <person name="Li Y."/>
            <person name="Li N."/>
            <person name="Wang J."/>
            <person name="Chen M."/>
            <person name="He Y."/>
            <person name="Tan F."/>
            <person name="Song X."/>
            <person name="Zheng Q."/>
            <person name="Huang R."/>
            <person name="Yang H."/>
            <person name="Du X."/>
            <person name="Chen L."/>
            <person name="Yang M."/>
            <person name="Gaffney P.M."/>
            <person name="Wang S."/>
            <person name="Luo L."/>
            <person name="She Z."/>
            <person name="Ming Y."/>
            <person name="Huang W."/>
            <person name="Zhang S."/>
            <person name="Huang B."/>
            <person name="Zhang Y."/>
            <person name="Qu T."/>
            <person name="Ni P."/>
            <person name="Miao G."/>
            <person name="Wang J."/>
            <person name="Wang Q."/>
            <person name="Steinberg C.E."/>
            <person name="Wang H."/>
            <person name="Li N."/>
            <person name="Qian L."/>
            <person name="Zhang G."/>
            <person name="Li Y."/>
            <person name="Yang H."/>
            <person name="Liu X."/>
            <person name="Wang J."/>
            <person name="Yin Y."/>
            <person name="Wang J."/>
        </authorList>
    </citation>
    <scope>NUCLEOTIDE SEQUENCE [LARGE SCALE GENOMIC DNA]</scope>
    <source>
        <strain evidence="1">05x7-T-G4-1.051#20</strain>
    </source>
</reference>
<dbReference type="EMBL" id="JH817383">
    <property type="protein sequence ID" value="EKC35612.1"/>
    <property type="molecule type" value="Genomic_DNA"/>
</dbReference>
<protein>
    <submittedName>
        <fullName evidence="1">Uncharacterized protein</fullName>
    </submittedName>
</protein>
<name>K1QFG4_MAGGI</name>
<dbReference type="InParanoid" id="K1QFG4"/>
<evidence type="ECO:0000313" key="1">
    <source>
        <dbReference type="EMBL" id="EKC35612.1"/>
    </source>
</evidence>
<organism evidence="1">
    <name type="scientific">Magallana gigas</name>
    <name type="common">Pacific oyster</name>
    <name type="synonym">Crassostrea gigas</name>
    <dbReference type="NCBI Taxonomy" id="29159"/>
    <lineage>
        <taxon>Eukaryota</taxon>
        <taxon>Metazoa</taxon>
        <taxon>Spiralia</taxon>
        <taxon>Lophotrochozoa</taxon>
        <taxon>Mollusca</taxon>
        <taxon>Bivalvia</taxon>
        <taxon>Autobranchia</taxon>
        <taxon>Pteriomorphia</taxon>
        <taxon>Ostreida</taxon>
        <taxon>Ostreoidea</taxon>
        <taxon>Ostreidae</taxon>
        <taxon>Magallana</taxon>
    </lineage>
</organism>
<gene>
    <name evidence="1" type="ORF">CGI_10016610</name>
</gene>